<dbReference type="Proteomes" id="UP000654075">
    <property type="component" value="Unassembled WGS sequence"/>
</dbReference>
<organism evidence="3 4">
    <name type="scientific">Polarella glacialis</name>
    <name type="common">Dinoflagellate</name>
    <dbReference type="NCBI Taxonomy" id="89957"/>
    <lineage>
        <taxon>Eukaryota</taxon>
        <taxon>Sar</taxon>
        <taxon>Alveolata</taxon>
        <taxon>Dinophyceae</taxon>
        <taxon>Suessiales</taxon>
        <taxon>Suessiaceae</taxon>
        <taxon>Polarella</taxon>
    </lineage>
</organism>
<sequence length="95" mass="10146">AVDDAQHTVFEAESVQLVGTADADALEAALRASGDGRWRPLRIRGAEQPPDSLDQVASQPGMRALMSIGIGDFRNTSVGRYQEMVLAFPACESAE</sequence>
<keyword evidence="5" id="KW-1185">Reference proteome</keyword>
<evidence type="ECO:0000313" key="4">
    <source>
        <dbReference type="Proteomes" id="UP000626109"/>
    </source>
</evidence>
<feature type="non-terminal residue" evidence="3">
    <location>
        <position position="95"/>
    </location>
</feature>
<evidence type="ECO:0000313" key="2">
    <source>
        <dbReference type="EMBL" id="CAE8650167.1"/>
    </source>
</evidence>
<evidence type="ECO:0000313" key="1">
    <source>
        <dbReference type="EMBL" id="CAE8629523.1"/>
    </source>
</evidence>
<feature type="non-terminal residue" evidence="3">
    <location>
        <position position="1"/>
    </location>
</feature>
<reference evidence="3" key="1">
    <citation type="submission" date="2021-02" db="EMBL/GenBank/DDBJ databases">
        <authorList>
            <person name="Dougan E. K."/>
            <person name="Rhodes N."/>
            <person name="Thang M."/>
            <person name="Chan C."/>
        </authorList>
    </citation>
    <scope>NUCLEOTIDE SEQUENCE</scope>
</reference>
<gene>
    <name evidence="1" type="ORF">PGLA1383_LOCUS45986</name>
    <name evidence="2" type="ORF">PGLA2088_LOCUS8051</name>
    <name evidence="3" type="ORF">PGLA2088_LOCUS8092</name>
</gene>
<dbReference type="EMBL" id="CAJNNW010008572">
    <property type="protein sequence ID" value="CAE8650167.1"/>
    <property type="molecule type" value="Genomic_DNA"/>
</dbReference>
<protein>
    <submittedName>
        <fullName evidence="3">Uncharacterized protein</fullName>
    </submittedName>
</protein>
<name>A0A813IGQ7_POLGL</name>
<evidence type="ECO:0000313" key="3">
    <source>
        <dbReference type="EMBL" id="CAE8650217.1"/>
    </source>
</evidence>
<dbReference type="EMBL" id="CAJNNW010008622">
    <property type="protein sequence ID" value="CAE8650217.1"/>
    <property type="molecule type" value="Genomic_DNA"/>
</dbReference>
<dbReference type="Proteomes" id="UP000626109">
    <property type="component" value="Unassembled WGS sequence"/>
</dbReference>
<dbReference type="EMBL" id="CAJNNV010029653">
    <property type="protein sequence ID" value="CAE8629523.1"/>
    <property type="molecule type" value="Genomic_DNA"/>
</dbReference>
<dbReference type="AlphaFoldDB" id="A0A813IGQ7"/>
<dbReference type="OrthoDB" id="424377at2759"/>
<comment type="caution">
    <text evidence="3">The sequence shown here is derived from an EMBL/GenBank/DDBJ whole genome shotgun (WGS) entry which is preliminary data.</text>
</comment>
<proteinExistence type="predicted"/>
<evidence type="ECO:0000313" key="5">
    <source>
        <dbReference type="Proteomes" id="UP000654075"/>
    </source>
</evidence>
<accession>A0A813IGQ7</accession>